<keyword evidence="3" id="KW-1185">Reference proteome</keyword>
<comment type="caution">
    <text evidence="2">The sequence shown here is derived from an EMBL/GenBank/DDBJ whole genome shotgun (WGS) entry which is preliminary data.</text>
</comment>
<dbReference type="EMBL" id="VSIY01000006">
    <property type="protein sequence ID" value="TYB81252.1"/>
    <property type="molecule type" value="Genomic_DNA"/>
</dbReference>
<evidence type="ECO:0000313" key="2">
    <source>
        <dbReference type="EMBL" id="TYB81252.1"/>
    </source>
</evidence>
<feature type="region of interest" description="Disordered" evidence="1">
    <location>
        <begin position="1"/>
        <end position="23"/>
    </location>
</feature>
<evidence type="ECO:0000313" key="3">
    <source>
        <dbReference type="Proteomes" id="UP000322080"/>
    </source>
</evidence>
<proteinExistence type="predicted"/>
<gene>
    <name evidence="2" type="ORF">FVF75_08975</name>
</gene>
<reference evidence="2 3" key="1">
    <citation type="submission" date="2019-08" db="EMBL/GenBank/DDBJ databases">
        <title>Identification of a novel species of the genus Boseongicola.</title>
        <authorList>
            <person name="Zhang X.-Q."/>
        </authorList>
    </citation>
    <scope>NUCLEOTIDE SEQUENCE [LARGE SCALE GENOMIC DNA]</scope>
    <source>
        <strain evidence="2 3">HY14</strain>
    </source>
</reference>
<evidence type="ECO:0000256" key="1">
    <source>
        <dbReference type="SAM" id="MobiDB-lite"/>
    </source>
</evidence>
<accession>A0A5D0RIA8</accession>
<protein>
    <submittedName>
        <fullName evidence="2">Uncharacterized protein</fullName>
    </submittedName>
</protein>
<dbReference type="AlphaFoldDB" id="A0A5D0RIA8"/>
<feature type="compositionally biased region" description="Low complexity" evidence="1">
    <location>
        <begin position="10"/>
        <end position="19"/>
    </location>
</feature>
<name>A0A5D0RIA8_9RHOB</name>
<dbReference type="Proteomes" id="UP000322080">
    <property type="component" value="Unassembled WGS sequence"/>
</dbReference>
<dbReference type="RefSeq" id="WP_148377646.1">
    <property type="nucleotide sequence ID" value="NZ_VSIY01000006.1"/>
</dbReference>
<organism evidence="2 3">
    <name type="scientific">Maritimibacter fusiformis</name>
    <dbReference type="NCBI Taxonomy" id="2603819"/>
    <lineage>
        <taxon>Bacteria</taxon>
        <taxon>Pseudomonadati</taxon>
        <taxon>Pseudomonadota</taxon>
        <taxon>Alphaproteobacteria</taxon>
        <taxon>Rhodobacterales</taxon>
        <taxon>Roseobacteraceae</taxon>
        <taxon>Maritimibacter</taxon>
    </lineage>
</organism>
<sequence>MVQEAKETESTTPSMTPEQTRQERKAAQLLAFNRWRLDWRAANPEANKDDRREAWKAARKSEVRKSRKALRALVKRGYRLESGPA</sequence>